<evidence type="ECO:0000313" key="1">
    <source>
        <dbReference type="EMBL" id="GMN60805.1"/>
    </source>
</evidence>
<gene>
    <name evidence="1" type="ORF">TIFTF001_029891</name>
</gene>
<accession>A0AA88DT60</accession>
<name>A0AA88DT60_FICCA</name>
<dbReference type="AlphaFoldDB" id="A0AA88DT60"/>
<dbReference type="Proteomes" id="UP001187192">
    <property type="component" value="Unassembled WGS sequence"/>
</dbReference>
<sequence>MGLGAWNRAGACLGGAAAQASWPSLKDLQAARLRAMCGTPAWPSRPGGPARPRRLGLASLSAERPCCLP</sequence>
<comment type="caution">
    <text evidence="1">The sequence shown here is derived from an EMBL/GenBank/DDBJ whole genome shotgun (WGS) entry which is preliminary data.</text>
</comment>
<dbReference type="Gramene" id="FCD_00023896-RA">
    <property type="protein sequence ID" value="FCD_00023896-RA:cds"/>
    <property type="gene ID" value="FCD_00023896"/>
</dbReference>
<protein>
    <submittedName>
        <fullName evidence="1">Uncharacterized protein</fullName>
    </submittedName>
</protein>
<reference evidence="1" key="1">
    <citation type="submission" date="2023-07" db="EMBL/GenBank/DDBJ databases">
        <title>draft genome sequence of fig (Ficus carica).</title>
        <authorList>
            <person name="Takahashi T."/>
            <person name="Nishimura K."/>
        </authorList>
    </citation>
    <scope>NUCLEOTIDE SEQUENCE</scope>
</reference>
<keyword evidence="2" id="KW-1185">Reference proteome</keyword>
<dbReference type="EMBL" id="BTGU01000102">
    <property type="protein sequence ID" value="GMN60805.1"/>
    <property type="molecule type" value="Genomic_DNA"/>
</dbReference>
<proteinExistence type="predicted"/>
<organism evidence="1 2">
    <name type="scientific">Ficus carica</name>
    <name type="common">Common fig</name>
    <dbReference type="NCBI Taxonomy" id="3494"/>
    <lineage>
        <taxon>Eukaryota</taxon>
        <taxon>Viridiplantae</taxon>
        <taxon>Streptophyta</taxon>
        <taxon>Embryophyta</taxon>
        <taxon>Tracheophyta</taxon>
        <taxon>Spermatophyta</taxon>
        <taxon>Magnoliopsida</taxon>
        <taxon>eudicotyledons</taxon>
        <taxon>Gunneridae</taxon>
        <taxon>Pentapetalae</taxon>
        <taxon>rosids</taxon>
        <taxon>fabids</taxon>
        <taxon>Rosales</taxon>
        <taxon>Moraceae</taxon>
        <taxon>Ficeae</taxon>
        <taxon>Ficus</taxon>
    </lineage>
</organism>
<evidence type="ECO:0000313" key="2">
    <source>
        <dbReference type="Proteomes" id="UP001187192"/>
    </source>
</evidence>